<dbReference type="AlphaFoldDB" id="A0A3M6V7E6"/>
<gene>
    <name evidence="2" type="ORF">DD238_004298</name>
</gene>
<keyword evidence="3" id="KW-1185">Reference proteome</keyword>
<evidence type="ECO:0000313" key="2">
    <source>
        <dbReference type="EMBL" id="RMX62189.1"/>
    </source>
</evidence>
<dbReference type="EMBL" id="QLLG01000803">
    <property type="protein sequence ID" value="RMX62189.1"/>
    <property type="molecule type" value="Genomic_DNA"/>
</dbReference>
<evidence type="ECO:0000313" key="3">
    <source>
        <dbReference type="Proteomes" id="UP000282087"/>
    </source>
</evidence>
<organism evidence="2 3">
    <name type="scientific">Peronospora effusa</name>
    <dbReference type="NCBI Taxonomy" id="542832"/>
    <lineage>
        <taxon>Eukaryota</taxon>
        <taxon>Sar</taxon>
        <taxon>Stramenopiles</taxon>
        <taxon>Oomycota</taxon>
        <taxon>Peronosporomycetes</taxon>
        <taxon>Peronosporales</taxon>
        <taxon>Peronosporaceae</taxon>
        <taxon>Peronospora</taxon>
    </lineage>
</organism>
<dbReference type="VEuPathDB" id="FungiDB:DD237_006280"/>
<keyword evidence="1" id="KW-0812">Transmembrane</keyword>
<evidence type="ECO:0000256" key="1">
    <source>
        <dbReference type="SAM" id="Phobius"/>
    </source>
</evidence>
<comment type="caution">
    <text evidence="2">The sequence shown here is derived from an EMBL/GenBank/DDBJ whole genome shotgun (WGS) entry which is preliminary data.</text>
</comment>
<reference evidence="2 3" key="1">
    <citation type="submission" date="2018-06" db="EMBL/GenBank/DDBJ databases">
        <title>Comparative genomics of downy mildews reveals potential adaptations to biotrophy.</title>
        <authorList>
            <person name="Fletcher K."/>
            <person name="Klosterman S.J."/>
            <person name="Derevnina L."/>
            <person name="Martin F."/>
            <person name="Koike S."/>
            <person name="Reyes Chin-Wo S."/>
            <person name="Mou B."/>
            <person name="Michelmore R."/>
        </authorList>
    </citation>
    <scope>NUCLEOTIDE SEQUENCE [LARGE SCALE GENOMIC DNA]</scope>
    <source>
        <strain evidence="2 3">R14</strain>
    </source>
</reference>
<dbReference type="OrthoDB" id="10387983at2759"/>
<protein>
    <submittedName>
        <fullName evidence="2">Uncharacterized protein</fullName>
    </submittedName>
</protein>
<accession>A0A3M6V7E6</accession>
<name>A0A3M6V7E6_9STRA</name>
<dbReference type="Proteomes" id="UP000282087">
    <property type="component" value="Unassembled WGS sequence"/>
</dbReference>
<keyword evidence="1" id="KW-0472">Membrane</keyword>
<sequence length="127" mass="14413">MNQPAMIEKLMTTATSYNQKLKEVKLKDNAEYETLATDFDRIKDQVDIKVVEQDVVIKNLKTHLQEVHASEWLKAADEQKLLRITGQTAKVLKKNPSLWSRLWNVLKLLVGTGIAALMFAALYGVSK</sequence>
<proteinExistence type="predicted"/>
<feature type="transmembrane region" description="Helical" evidence="1">
    <location>
        <begin position="102"/>
        <end position="125"/>
    </location>
</feature>
<keyword evidence="1" id="KW-1133">Transmembrane helix</keyword>